<keyword evidence="2 4" id="KW-0689">Ribosomal protein</keyword>
<dbReference type="InterPro" id="IPR045240">
    <property type="entry name" value="Ribosomal_uL4_euk/arch"/>
</dbReference>
<dbReference type="InterPro" id="IPR023574">
    <property type="entry name" value="Ribosomal_uL4_dom_sf"/>
</dbReference>
<organism evidence="4 5">
    <name type="scientific">Bos mutus</name>
    <name type="common">wild yak</name>
    <dbReference type="NCBI Taxonomy" id="72004"/>
    <lineage>
        <taxon>Eukaryota</taxon>
        <taxon>Metazoa</taxon>
        <taxon>Chordata</taxon>
        <taxon>Craniata</taxon>
        <taxon>Vertebrata</taxon>
        <taxon>Euteleostomi</taxon>
        <taxon>Mammalia</taxon>
        <taxon>Eutheria</taxon>
        <taxon>Laurasiatheria</taxon>
        <taxon>Artiodactyla</taxon>
        <taxon>Ruminantia</taxon>
        <taxon>Pecora</taxon>
        <taxon>Bovidae</taxon>
        <taxon>Bovinae</taxon>
        <taxon>Bos</taxon>
    </lineage>
</organism>
<dbReference type="AlphaFoldDB" id="L8IWA6"/>
<dbReference type="SUPFAM" id="SSF52166">
    <property type="entry name" value="Ribosomal protein L4"/>
    <property type="match status" value="1"/>
</dbReference>
<dbReference type="GO" id="GO:0005840">
    <property type="term" value="C:ribosome"/>
    <property type="evidence" value="ECO:0007669"/>
    <property type="project" value="UniProtKB-KW"/>
</dbReference>
<evidence type="ECO:0000313" key="4">
    <source>
        <dbReference type="EMBL" id="ELR59699.1"/>
    </source>
</evidence>
<name>L8IWA6_9CETA</name>
<dbReference type="GO" id="GO:1990904">
    <property type="term" value="C:ribonucleoprotein complex"/>
    <property type="evidence" value="ECO:0007669"/>
    <property type="project" value="UniProtKB-KW"/>
</dbReference>
<evidence type="ECO:0000256" key="3">
    <source>
        <dbReference type="ARBA" id="ARBA00023274"/>
    </source>
</evidence>
<sequence>MPKGHCVGEAPELPLEAEDKVEGYKKTKQAVLLLKKLKARNDIRKVYASQRMRAGRGKMRNPRRVQCRGPSLICNEDSGIIRAFRNIPGINGSKLHILKLAPDGHVGRFCVRT</sequence>
<reference evidence="4 5" key="1">
    <citation type="journal article" date="2012" name="Nat. Genet.">
        <title>The yak genome and adaptation to life at high altitude.</title>
        <authorList>
            <person name="Qiu Q."/>
            <person name="Zhang G."/>
            <person name="Ma T."/>
            <person name="Qian W."/>
            <person name="Wang J."/>
            <person name="Ye Z."/>
            <person name="Cao C."/>
            <person name="Hu Q."/>
            <person name="Kim J."/>
            <person name="Larkin D.M."/>
            <person name="Auvil L."/>
            <person name="Capitanu B."/>
            <person name="Ma J."/>
            <person name="Lewin H.A."/>
            <person name="Qian X."/>
            <person name="Lang Y."/>
            <person name="Zhou R."/>
            <person name="Wang L."/>
            <person name="Wang K."/>
            <person name="Xia J."/>
            <person name="Liao S."/>
            <person name="Pan S."/>
            <person name="Lu X."/>
            <person name="Hou H."/>
            <person name="Wang Y."/>
            <person name="Zang X."/>
            <person name="Yin Y."/>
            <person name="Ma H."/>
            <person name="Zhang J."/>
            <person name="Wang Z."/>
            <person name="Zhang Y."/>
            <person name="Zhang D."/>
            <person name="Yonezawa T."/>
            <person name="Hasegawa M."/>
            <person name="Zhong Y."/>
            <person name="Liu W."/>
            <person name="Zhang Y."/>
            <person name="Huang Z."/>
            <person name="Zhang S."/>
            <person name="Long R."/>
            <person name="Yang H."/>
            <person name="Wang J."/>
            <person name="Lenstra J.A."/>
            <person name="Cooper D.N."/>
            <person name="Wu Y."/>
            <person name="Wang J."/>
            <person name="Shi P."/>
            <person name="Wang J."/>
            <person name="Liu J."/>
        </authorList>
    </citation>
    <scope>NUCLEOTIDE SEQUENCE [LARGE SCALE GENOMIC DNA]</scope>
    <source>
        <strain evidence="5">yakQH1</strain>
    </source>
</reference>
<dbReference type="Proteomes" id="UP000011080">
    <property type="component" value="Unassembled WGS sequence"/>
</dbReference>
<dbReference type="GO" id="GO:0003735">
    <property type="term" value="F:structural constituent of ribosome"/>
    <property type="evidence" value="ECO:0007669"/>
    <property type="project" value="InterPro"/>
</dbReference>
<protein>
    <submittedName>
        <fullName evidence="4">60S ribosomal protein L4</fullName>
    </submittedName>
</protein>
<dbReference type="PANTHER" id="PTHR19431">
    <property type="entry name" value="60S RIBOSOMAL PROTEIN L4"/>
    <property type="match status" value="1"/>
</dbReference>
<comment type="similarity">
    <text evidence="1">Belongs to the universal ribosomal protein uL4 family.</text>
</comment>
<evidence type="ECO:0000256" key="2">
    <source>
        <dbReference type="ARBA" id="ARBA00022980"/>
    </source>
</evidence>
<dbReference type="GO" id="GO:0006412">
    <property type="term" value="P:translation"/>
    <property type="evidence" value="ECO:0007669"/>
    <property type="project" value="InterPro"/>
</dbReference>
<evidence type="ECO:0000313" key="5">
    <source>
        <dbReference type="Proteomes" id="UP000011080"/>
    </source>
</evidence>
<dbReference type="Gene3D" id="3.40.1370.10">
    <property type="match status" value="1"/>
</dbReference>
<proteinExistence type="inferred from homology"/>
<accession>L8IWA6</accession>
<gene>
    <name evidence="4" type="ORF">M91_06069</name>
</gene>
<evidence type="ECO:0000256" key="1">
    <source>
        <dbReference type="ARBA" id="ARBA00010528"/>
    </source>
</evidence>
<dbReference type="EMBL" id="JH880686">
    <property type="protein sequence ID" value="ELR59699.1"/>
    <property type="molecule type" value="Genomic_DNA"/>
</dbReference>
<keyword evidence="3" id="KW-0687">Ribonucleoprotein</keyword>